<protein>
    <submittedName>
        <fullName evidence="2">Uncharacterized protein</fullName>
    </submittedName>
</protein>
<keyword evidence="1" id="KW-0472">Membrane</keyword>
<name>A0A250DNW4_9BURK</name>
<dbReference type="EMBL" id="CP023284">
    <property type="protein sequence ID" value="ATA55801.1"/>
    <property type="molecule type" value="Genomic_DNA"/>
</dbReference>
<dbReference type="KEGG" id="vbo:CKY39_23125"/>
<feature type="transmembrane region" description="Helical" evidence="1">
    <location>
        <begin position="6"/>
        <end position="24"/>
    </location>
</feature>
<organism evidence="2 3">
    <name type="scientific">Variovorax boronicumulans</name>
    <dbReference type="NCBI Taxonomy" id="436515"/>
    <lineage>
        <taxon>Bacteria</taxon>
        <taxon>Pseudomonadati</taxon>
        <taxon>Pseudomonadota</taxon>
        <taxon>Betaproteobacteria</taxon>
        <taxon>Burkholderiales</taxon>
        <taxon>Comamonadaceae</taxon>
        <taxon>Variovorax</taxon>
    </lineage>
</organism>
<accession>A0A250DNW4</accession>
<dbReference type="Proteomes" id="UP000217154">
    <property type="component" value="Chromosome"/>
</dbReference>
<gene>
    <name evidence="2" type="ORF">CKY39_23125</name>
</gene>
<evidence type="ECO:0000256" key="1">
    <source>
        <dbReference type="SAM" id="Phobius"/>
    </source>
</evidence>
<evidence type="ECO:0000313" key="2">
    <source>
        <dbReference type="EMBL" id="ATA55801.1"/>
    </source>
</evidence>
<evidence type="ECO:0000313" key="3">
    <source>
        <dbReference type="Proteomes" id="UP000217154"/>
    </source>
</evidence>
<dbReference type="RefSeq" id="WP_095746107.1">
    <property type="nucleotide sequence ID" value="NZ_CP023284.1"/>
</dbReference>
<reference evidence="2 3" key="1">
    <citation type="submission" date="2017-09" db="EMBL/GenBank/DDBJ databases">
        <title>The diverse metabolic capabilities of V. boronicumulans make it an excellent choice for continued studies on novel biodegradation.</title>
        <authorList>
            <person name="Sun S."/>
        </authorList>
    </citation>
    <scope>NUCLEOTIDE SEQUENCE [LARGE SCALE GENOMIC DNA]</scope>
    <source>
        <strain evidence="2 3">J1</strain>
    </source>
</reference>
<dbReference type="AlphaFoldDB" id="A0A250DNW4"/>
<sequence>MRTFVELVISWGPMLLLIGVWIFFMRRSGGLKQGQYIEEVRHYLSDHIVETRRMNANLERIAAALEARQAPPDTSSRNGT</sequence>
<keyword evidence="1" id="KW-0812">Transmembrane</keyword>
<proteinExistence type="predicted"/>
<keyword evidence="1" id="KW-1133">Transmembrane helix</keyword>